<feature type="compositionally biased region" description="Gly residues" evidence="1">
    <location>
        <begin position="19"/>
        <end position="44"/>
    </location>
</feature>
<feature type="region of interest" description="Disordered" evidence="1">
    <location>
        <begin position="1"/>
        <end position="67"/>
    </location>
</feature>
<gene>
    <name evidence="2" type="ORF">FIE12Z_10667</name>
</gene>
<organism evidence="2 3">
    <name type="scientific">Fusarium flagelliforme</name>
    <dbReference type="NCBI Taxonomy" id="2675880"/>
    <lineage>
        <taxon>Eukaryota</taxon>
        <taxon>Fungi</taxon>
        <taxon>Dikarya</taxon>
        <taxon>Ascomycota</taxon>
        <taxon>Pezizomycotina</taxon>
        <taxon>Sordariomycetes</taxon>
        <taxon>Hypocreomycetidae</taxon>
        <taxon>Hypocreales</taxon>
        <taxon>Nectriaceae</taxon>
        <taxon>Fusarium</taxon>
        <taxon>Fusarium incarnatum-equiseti species complex</taxon>
    </lineage>
</organism>
<name>A0A395MB06_9HYPO</name>
<proteinExistence type="predicted"/>
<feature type="non-terminal residue" evidence="2">
    <location>
        <position position="1"/>
    </location>
</feature>
<protein>
    <submittedName>
        <fullName evidence="2">Uncharacterized protein</fullName>
    </submittedName>
</protein>
<evidence type="ECO:0000256" key="1">
    <source>
        <dbReference type="SAM" id="MobiDB-lite"/>
    </source>
</evidence>
<evidence type="ECO:0000313" key="2">
    <source>
        <dbReference type="EMBL" id="RFN45097.1"/>
    </source>
</evidence>
<accession>A0A395MB06</accession>
<keyword evidence="3" id="KW-1185">Reference proteome</keyword>
<dbReference type="Proteomes" id="UP000265631">
    <property type="component" value="Unassembled WGS sequence"/>
</dbReference>
<feature type="compositionally biased region" description="Low complexity" evidence="1">
    <location>
        <begin position="538"/>
        <end position="553"/>
    </location>
</feature>
<sequence>GSGGGGNNDDDDDDDDDNGGGGIIGGGGNGPGGSGGGSSGGGNNGDNNDNEDEDEDDDDKPTSTATSCTETATVTDCFVACTTYTGPAGATITPECSTTCTATHTGCSVTGTTTTSSAEACGPSGESCSTCRGSIMELESEVEPEALERRALEKRKAPGSIGGCPLPLMPDWPEYPGGETVLKNDPTQITAKNSPLKDIQRWWFSTVGPNCSPLLQGNVDANAYRAGQNSGPAAALGGRPSIDHVYEKSMLLEFFNAIIDPNGAAVKGATTGGPRDKINCKDMESYGGAFQKSKKKLLQNVLNAYPGGEVNKKTLAVKNAQYLNDFIGMDQWTNGDAKGFVATPSSVKEQGDKWNDGTKDVTGATSETQAELWIQTKLRYLERMSIGVEMFSAQEAIDILIRQNQRIYARLIDMDNEAKGCMNDPAVKNGLWSFADRYKTFMASRFEGNEAWSINTVVAAAKNKFLKSLTADLENAKQVQAANAADWSGKMAGWNKRFDNMRDFNRQWAIPEPAWVWSWVQKRDGEDSGLSCDRPLDSETTTSEDSTTFATSTRMTSEDPTTSSEDKVTTTTQAPIKLTDLPTLTNAPALSISTPDGSSCASTATYTQCNLGTGHHGDACVVNSECASWVNTKTTSTTPTPTPTLDSPDASKNIKHCYGSGQKSNYEAITYAAESFCRDVVNKNKDNGYYWSNDKLEGKKVPSTGYHFKLLFSVNEGCLWKADYDELTHSTYQALIHPPMPYERCKAAARSGTVLGRRRRKDLHINLLFLFPILDHHHFSPSITMSDNDDLPTPPPSDEESGYSSEPAEPRLTPQELGALFIDFYTFLTTLHFNKSHLKIPPPDGWPHITPESYDHFKSDYAIEVIRHLPYFSNECLDHIHYNSRTLDLTACTLEDLKYHKENDPNQEYWSTEDQQDPSDVICISQGFESYGRTFWLLVNDCEIIEDRNRADMLSSVPVEEFFEKLREDYSTLKLIPGKGRITIKAERVPELEGRISKEDVDAQTELWGTDLDIQYLRQIYRDYGWPNAFDVEGATKVVDKWMEFLKAFEGEGPGLERSYGWESGD</sequence>
<feature type="compositionally biased region" description="Acidic residues" evidence="1">
    <location>
        <begin position="48"/>
        <end position="59"/>
    </location>
</feature>
<feature type="region of interest" description="Disordered" evidence="1">
    <location>
        <begin position="527"/>
        <end position="575"/>
    </location>
</feature>
<reference evidence="2 3" key="1">
    <citation type="journal article" date="2018" name="PLoS Pathog.">
        <title>Evolution of structural diversity of trichothecenes, a family of toxins produced by plant pathogenic and entomopathogenic fungi.</title>
        <authorList>
            <person name="Proctor R.H."/>
            <person name="McCormick S.P."/>
            <person name="Kim H.S."/>
            <person name="Cardoza R.E."/>
            <person name="Stanley A.M."/>
            <person name="Lindo L."/>
            <person name="Kelly A."/>
            <person name="Brown D.W."/>
            <person name="Lee T."/>
            <person name="Vaughan M.M."/>
            <person name="Alexander N.J."/>
            <person name="Busman M."/>
            <person name="Gutierrez S."/>
        </authorList>
    </citation>
    <scope>NUCLEOTIDE SEQUENCE [LARGE SCALE GENOMIC DNA]</scope>
    <source>
        <strain evidence="2 3">NRRL 13405</strain>
    </source>
</reference>
<feature type="region of interest" description="Disordered" evidence="1">
    <location>
        <begin position="784"/>
        <end position="810"/>
    </location>
</feature>
<dbReference type="STRING" id="2594813.A0A395MB06"/>
<evidence type="ECO:0000313" key="3">
    <source>
        <dbReference type="Proteomes" id="UP000265631"/>
    </source>
</evidence>
<feature type="compositionally biased region" description="Acidic residues" evidence="1">
    <location>
        <begin position="8"/>
        <end position="18"/>
    </location>
</feature>
<dbReference type="AlphaFoldDB" id="A0A395MB06"/>
<comment type="caution">
    <text evidence="2">The sequence shown here is derived from an EMBL/GenBank/DDBJ whole genome shotgun (WGS) entry which is preliminary data.</text>
</comment>
<dbReference type="EMBL" id="PXXK01000376">
    <property type="protein sequence ID" value="RFN45097.1"/>
    <property type="molecule type" value="Genomic_DNA"/>
</dbReference>